<feature type="transmembrane region" description="Helical" evidence="7">
    <location>
        <begin position="152"/>
        <end position="173"/>
    </location>
</feature>
<evidence type="ECO:0000256" key="2">
    <source>
        <dbReference type="ARBA" id="ARBA00006386"/>
    </source>
</evidence>
<comment type="similarity">
    <text evidence="2">Belongs to the UPF0718 family.</text>
</comment>
<feature type="transmembrane region" description="Helical" evidence="7">
    <location>
        <begin position="235"/>
        <end position="253"/>
    </location>
</feature>
<evidence type="ECO:0000256" key="4">
    <source>
        <dbReference type="ARBA" id="ARBA00022692"/>
    </source>
</evidence>
<feature type="transmembrane region" description="Helical" evidence="7">
    <location>
        <begin position="419"/>
        <end position="438"/>
    </location>
</feature>
<evidence type="ECO:0000256" key="7">
    <source>
        <dbReference type="SAM" id="Phobius"/>
    </source>
</evidence>
<dbReference type="Pfam" id="PF03773">
    <property type="entry name" value="ArsP_1"/>
    <property type="match status" value="1"/>
</dbReference>
<evidence type="ECO:0000313" key="8">
    <source>
        <dbReference type="EMBL" id="HDR47075.1"/>
    </source>
</evidence>
<keyword evidence="3" id="KW-1003">Cell membrane</keyword>
<dbReference type="PANTHER" id="PTHR43299">
    <property type="entry name" value="UPF0718 PROTEIN YRAQ"/>
    <property type="match status" value="1"/>
</dbReference>
<reference evidence="8" key="1">
    <citation type="journal article" date="2020" name="mSystems">
        <title>Genome- and Community-Level Interaction Insights into Carbon Utilization and Element Cycling Functions of Hydrothermarchaeota in Hydrothermal Sediment.</title>
        <authorList>
            <person name="Zhou Z."/>
            <person name="Liu Y."/>
            <person name="Xu W."/>
            <person name="Pan J."/>
            <person name="Luo Z.H."/>
            <person name="Li M."/>
        </authorList>
    </citation>
    <scope>NUCLEOTIDE SEQUENCE [LARGE SCALE GENOMIC DNA]</scope>
    <source>
        <strain evidence="8">SpSt-1220</strain>
    </source>
</reference>
<feature type="transmembrane region" description="Helical" evidence="7">
    <location>
        <begin position="196"/>
        <end position="215"/>
    </location>
</feature>
<feature type="transmembrane region" description="Helical" evidence="7">
    <location>
        <begin position="343"/>
        <end position="368"/>
    </location>
</feature>
<organism evidence="8">
    <name type="scientific">Geoalkalibacter subterraneus</name>
    <dbReference type="NCBI Taxonomy" id="483547"/>
    <lineage>
        <taxon>Bacteria</taxon>
        <taxon>Pseudomonadati</taxon>
        <taxon>Thermodesulfobacteriota</taxon>
        <taxon>Desulfuromonadia</taxon>
        <taxon>Desulfuromonadales</taxon>
        <taxon>Geoalkalibacteraceae</taxon>
        <taxon>Geoalkalibacter</taxon>
    </lineage>
</organism>
<keyword evidence="4 7" id="KW-0812">Transmembrane</keyword>
<keyword evidence="5 7" id="KW-1133">Transmembrane helix</keyword>
<accession>A0A831PPB2</accession>
<comment type="subcellular location">
    <subcellularLocation>
        <location evidence="1">Cell membrane</location>
        <topology evidence="1">Multi-pass membrane protein</topology>
    </subcellularLocation>
</comment>
<evidence type="ECO:0008006" key="9">
    <source>
        <dbReference type="Google" id="ProtNLM"/>
    </source>
</evidence>
<feature type="transmembrane region" description="Helical" evidence="7">
    <location>
        <begin position="126"/>
        <end position="146"/>
    </location>
</feature>
<proteinExistence type="inferred from homology"/>
<evidence type="ECO:0000256" key="3">
    <source>
        <dbReference type="ARBA" id="ARBA00022475"/>
    </source>
</evidence>
<name>A0A831PPB2_9BACT</name>
<feature type="transmembrane region" description="Helical" evidence="7">
    <location>
        <begin position="311"/>
        <end position="331"/>
    </location>
</feature>
<dbReference type="Proteomes" id="UP000886162">
    <property type="component" value="Unassembled WGS sequence"/>
</dbReference>
<keyword evidence="6 7" id="KW-0472">Membrane</keyword>
<evidence type="ECO:0000256" key="5">
    <source>
        <dbReference type="ARBA" id="ARBA00022989"/>
    </source>
</evidence>
<feature type="transmembrane region" description="Helical" evidence="7">
    <location>
        <begin position="87"/>
        <end position="114"/>
    </location>
</feature>
<comment type="caution">
    <text evidence="8">The sequence shown here is derived from an EMBL/GenBank/DDBJ whole genome shotgun (WGS) entry which is preliminary data.</text>
</comment>
<dbReference type="AlphaFoldDB" id="A0A831PPB2"/>
<dbReference type="PANTHER" id="PTHR43299:SF1">
    <property type="entry name" value="UPF0718 PROTEIN YRAQ"/>
    <property type="match status" value="1"/>
</dbReference>
<feature type="transmembrane region" description="Helical" evidence="7">
    <location>
        <begin position="53"/>
        <end position="75"/>
    </location>
</feature>
<dbReference type="PROSITE" id="PS51257">
    <property type="entry name" value="PROKAR_LIPOPROTEIN"/>
    <property type="match status" value="1"/>
</dbReference>
<feature type="transmembrane region" description="Helical" evidence="7">
    <location>
        <begin position="265"/>
        <end position="291"/>
    </location>
</feature>
<evidence type="ECO:0000256" key="6">
    <source>
        <dbReference type="ARBA" id="ARBA00023136"/>
    </source>
</evidence>
<feature type="transmembrane region" description="Helical" evidence="7">
    <location>
        <begin position="388"/>
        <end position="407"/>
    </location>
</feature>
<evidence type="ECO:0000256" key="1">
    <source>
        <dbReference type="ARBA" id="ARBA00004651"/>
    </source>
</evidence>
<protein>
    <recommendedName>
        <fullName evidence="9">Permease</fullName>
    </recommendedName>
</protein>
<gene>
    <name evidence="8" type="ORF">ENN94_05170</name>
</gene>
<dbReference type="EMBL" id="DSDO01000357">
    <property type="protein sequence ID" value="HDR47075.1"/>
    <property type="molecule type" value="Genomic_DNA"/>
</dbReference>
<feature type="transmembrane region" description="Helical" evidence="7">
    <location>
        <begin position="6"/>
        <end position="23"/>
    </location>
</feature>
<sequence length="441" mass="47231">MDWSREWKPLAAIIAVFIACYYLPVEWLQQAPRVENALWESLHLVKWYAQEHVILCLIPAFFIAGAVGVFVSQASVMKYLGPKANKFLAYGVASVSGSILAVCSCTILPLFAGIYRMGAGLGPASAFLYSGPAINILAIVLTGAVLGPAMGIARAVGAVSFAIVIGVCMHFFFRKEELEKSAAAAAMPEPEVSRPLWQNALYFASMVGILVFANWGQPSEPTGVWHFIYQMKWPISGALALALAVILVAWFNVNKWRMLLAGLPVLLLALVFPQYPSLAFVAGAIGLSVLTATSDDENGELTEWFETTWDFAKKILPLLFWGVLIAGALLGRPGHEALIPSEWIAGMVGGNSLQANLFASVVGAFMYFATLTEVPILQGLIGSGMGQGPALALLLAGPALSLPNMLVIRSVIGTKKTAVFVVLVIIMATISGLIYGSFFTN</sequence>
<dbReference type="GO" id="GO:0005886">
    <property type="term" value="C:plasma membrane"/>
    <property type="evidence" value="ECO:0007669"/>
    <property type="project" value="UniProtKB-SubCell"/>
</dbReference>
<dbReference type="InterPro" id="IPR005524">
    <property type="entry name" value="DUF318"/>
</dbReference>